<dbReference type="Gene3D" id="3.90.226.10">
    <property type="entry name" value="2-enoyl-CoA Hydratase, Chain A, domain 1"/>
    <property type="match status" value="1"/>
</dbReference>
<evidence type="ECO:0008006" key="4">
    <source>
        <dbReference type="Google" id="ProtNLM"/>
    </source>
</evidence>
<dbReference type="OrthoDB" id="27214at2759"/>
<dbReference type="EMBL" id="WHVB01000008">
    <property type="protein sequence ID" value="KAF8480043.1"/>
    <property type="molecule type" value="Genomic_DNA"/>
</dbReference>
<dbReference type="InterPro" id="IPR052766">
    <property type="entry name" value="S41A_metabolite_peptidase"/>
</dbReference>
<dbReference type="AlphaFoldDB" id="A0A9P5T8M9"/>
<evidence type="ECO:0000313" key="2">
    <source>
        <dbReference type="EMBL" id="KAF8480043.1"/>
    </source>
</evidence>
<dbReference type="SUPFAM" id="SSF52096">
    <property type="entry name" value="ClpP/crotonase"/>
    <property type="match status" value="1"/>
</dbReference>
<dbReference type="Proteomes" id="UP000759537">
    <property type="component" value="Unassembled WGS sequence"/>
</dbReference>
<dbReference type="PANTHER" id="PTHR37049">
    <property type="entry name" value="PEPTIDASE S41 FAMILY PROTEIN"/>
    <property type="match status" value="1"/>
</dbReference>
<keyword evidence="3" id="KW-1185">Reference proteome</keyword>
<comment type="caution">
    <text evidence="2">The sequence shown here is derived from an EMBL/GenBank/DDBJ whole genome shotgun (WGS) entry which is preliminary data.</text>
</comment>
<proteinExistence type="predicted"/>
<evidence type="ECO:0000256" key="1">
    <source>
        <dbReference type="SAM" id="SignalP"/>
    </source>
</evidence>
<accession>A0A9P5T8M9</accession>
<gene>
    <name evidence="2" type="ORF">DFH94DRAFT_692404</name>
</gene>
<reference evidence="2" key="1">
    <citation type="submission" date="2019-10" db="EMBL/GenBank/DDBJ databases">
        <authorList>
            <consortium name="DOE Joint Genome Institute"/>
            <person name="Kuo A."/>
            <person name="Miyauchi S."/>
            <person name="Kiss E."/>
            <person name="Drula E."/>
            <person name="Kohler A."/>
            <person name="Sanchez-Garcia M."/>
            <person name="Andreopoulos B."/>
            <person name="Barry K.W."/>
            <person name="Bonito G."/>
            <person name="Buee M."/>
            <person name="Carver A."/>
            <person name="Chen C."/>
            <person name="Cichocki N."/>
            <person name="Clum A."/>
            <person name="Culley D."/>
            <person name="Crous P.W."/>
            <person name="Fauchery L."/>
            <person name="Girlanda M."/>
            <person name="Hayes R."/>
            <person name="Keri Z."/>
            <person name="LaButti K."/>
            <person name="Lipzen A."/>
            <person name="Lombard V."/>
            <person name="Magnuson J."/>
            <person name="Maillard F."/>
            <person name="Morin E."/>
            <person name="Murat C."/>
            <person name="Nolan M."/>
            <person name="Ohm R."/>
            <person name="Pangilinan J."/>
            <person name="Pereira M."/>
            <person name="Perotto S."/>
            <person name="Peter M."/>
            <person name="Riley R."/>
            <person name="Sitrit Y."/>
            <person name="Stielow B."/>
            <person name="Szollosi G."/>
            <person name="Zifcakova L."/>
            <person name="Stursova M."/>
            <person name="Spatafora J.W."/>
            <person name="Tedersoo L."/>
            <person name="Vaario L.-M."/>
            <person name="Yamada A."/>
            <person name="Yan M."/>
            <person name="Wang P."/>
            <person name="Xu J."/>
            <person name="Bruns T."/>
            <person name="Baldrian P."/>
            <person name="Vilgalys R."/>
            <person name="Henrissat B."/>
            <person name="Grigoriev I.V."/>
            <person name="Hibbett D."/>
            <person name="Nagy L.G."/>
            <person name="Martin F.M."/>
        </authorList>
    </citation>
    <scope>NUCLEOTIDE SEQUENCE</scope>
    <source>
        <strain evidence="2">Prilba</strain>
    </source>
</reference>
<feature type="chain" id="PRO_5040194798" description="Tail specific protease domain-containing protein" evidence="1">
    <location>
        <begin position="26"/>
        <end position="642"/>
    </location>
</feature>
<sequence>MLRPFIRFACSGLLVVPLLTRASLAAATPDPCTKIAAQFFVDPADALTCLKSFPFNETLRQNILSVVSRVFDFYTFEDFYLNSPAPYKQSTTDIRAEIRRIESTQYATDYDFNQDLYDFITQMNDGHTRWFPNCYMTFENVLPAPIVILDTGVYIAPNSVELLNQFGDGFSGFLAAKGSDWERLAGAEVIAIGGLPVRQYIDKIAGTVSGNYLNYNNRVNSVVSSYRISNSGFQQRLGDHAIEPFLKQTSLNFSLIPVGSTSGKPENVSVPFVALFGGNGFTDGPSYWANNCAAINTTNGAVITPEGSLQTHPRLARASLVDSAAIDFPDAFLPTLTPTNGSTGTIKSYILPGNKTGVMFVGTFEAEFNQFTVDVEAAVNQFKASGVEKLLIDVTNNLGGQLCSGLFLHRYLAGAAFELAGFQTTSRANPLAQKIVKANVEKGLSGTYYASYNWLFPSGKQMPGYYNYNTPSIPFSVNGRDQPTSQRFLDSCPVPSVQLPSAPPFDLNNVAIIGNGCCASTCAVFTSVMFERHNTKIATFGGFSDKPIEFKGSAGNQVLEWSELDSEIKTAGLKDDPLAPPDLLVNGNMRHNWRTAYSFLDETTPIAYLTEAPQYHFRYTKDTYNNPENVWTFVEEVVLGSG</sequence>
<keyword evidence="1" id="KW-0732">Signal</keyword>
<reference evidence="2" key="2">
    <citation type="journal article" date="2020" name="Nat. Commun.">
        <title>Large-scale genome sequencing of mycorrhizal fungi provides insights into the early evolution of symbiotic traits.</title>
        <authorList>
            <person name="Miyauchi S."/>
            <person name="Kiss E."/>
            <person name="Kuo A."/>
            <person name="Drula E."/>
            <person name="Kohler A."/>
            <person name="Sanchez-Garcia M."/>
            <person name="Morin E."/>
            <person name="Andreopoulos B."/>
            <person name="Barry K.W."/>
            <person name="Bonito G."/>
            <person name="Buee M."/>
            <person name="Carver A."/>
            <person name="Chen C."/>
            <person name="Cichocki N."/>
            <person name="Clum A."/>
            <person name="Culley D."/>
            <person name="Crous P.W."/>
            <person name="Fauchery L."/>
            <person name="Girlanda M."/>
            <person name="Hayes R.D."/>
            <person name="Keri Z."/>
            <person name="LaButti K."/>
            <person name="Lipzen A."/>
            <person name="Lombard V."/>
            <person name="Magnuson J."/>
            <person name="Maillard F."/>
            <person name="Murat C."/>
            <person name="Nolan M."/>
            <person name="Ohm R.A."/>
            <person name="Pangilinan J."/>
            <person name="Pereira M.F."/>
            <person name="Perotto S."/>
            <person name="Peter M."/>
            <person name="Pfister S."/>
            <person name="Riley R."/>
            <person name="Sitrit Y."/>
            <person name="Stielow J.B."/>
            <person name="Szollosi G."/>
            <person name="Zifcakova L."/>
            <person name="Stursova M."/>
            <person name="Spatafora J.W."/>
            <person name="Tedersoo L."/>
            <person name="Vaario L.M."/>
            <person name="Yamada A."/>
            <person name="Yan M."/>
            <person name="Wang P."/>
            <person name="Xu J."/>
            <person name="Bruns T."/>
            <person name="Baldrian P."/>
            <person name="Vilgalys R."/>
            <person name="Dunand C."/>
            <person name="Henrissat B."/>
            <person name="Grigoriev I.V."/>
            <person name="Hibbett D."/>
            <person name="Nagy L.G."/>
            <person name="Martin F.M."/>
        </authorList>
    </citation>
    <scope>NUCLEOTIDE SEQUENCE</scope>
    <source>
        <strain evidence="2">Prilba</strain>
    </source>
</reference>
<protein>
    <recommendedName>
        <fullName evidence="4">Tail specific protease domain-containing protein</fullName>
    </recommendedName>
</protein>
<dbReference type="InterPro" id="IPR029045">
    <property type="entry name" value="ClpP/crotonase-like_dom_sf"/>
</dbReference>
<organism evidence="2 3">
    <name type="scientific">Russula ochroleuca</name>
    <dbReference type="NCBI Taxonomy" id="152965"/>
    <lineage>
        <taxon>Eukaryota</taxon>
        <taxon>Fungi</taxon>
        <taxon>Dikarya</taxon>
        <taxon>Basidiomycota</taxon>
        <taxon>Agaricomycotina</taxon>
        <taxon>Agaricomycetes</taxon>
        <taxon>Russulales</taxon>
        <taxon>Russulaceae</taxon>
        <taxon>Russula</taxon>
    </lineage>
</organism>
<evidence type="ECO:0000313" key="3">
    <source>
        <dbReference type="Proteomes" id="UP000759537"/>
    </source>
</evidence>
<name>A0A9P5T8M9_9AGAM</name>
<feature type="signal peptide" evidence="1">
    <location>
        <begin position="1"/>
        <end position="25"/>
    </location>
</feature>
<dbReference type="PANTHER" id="PTHR37049:SF4">
    <property type="entry name" value="RHODANESE DOMAIN-CONTAINING PROTEIN"/>
    <property type="match status" value="1"/>
</dbReference>